<name>A0A2K9N9A0_9PROT</name>
<sequence>MENVMVSVLGTASGVFAVSARQFQSKTQEIWQGLKKDAANGSSASASRPSSIQDLIDPDKRARLEAQRKDADALATKLSSGGEDAKEAAARKKDEAKQKLKMLKLQAQLAAASGDKKAAARIAKEAASVAKELGQAAKDYAGSGDAAAAKPDANAAQGTAATPATGGDAVASAEAQAVAQQATQTASQGRAGEAAAGTPANDTVQAQRDAILRDGAARSADAQFESDTRGLMDQLRAIHQQMKNLARKDGSAGTKAEMERAEQDMAEGDRTLNEAFGPPGPPVEAVAAPARVDIKV</sequence>
<gene>
    <name evidence="2" type="ORF">C0V82_05290</name>
</gene>
<feature type="compositionally biased region" description="Basic and acidic residues" evidence="1">
    <location>
        <begin position="246"/>
        <end position="272"/>
    </location>
</feature>
<evidence type="ECO:0000256" key="1">
    <source>
        <dbReference type="SAM" id="MobiDB-lite"/>
    </source>
</evidence>
<proteinExistence type="predicted"/>
<dbReference type="AlphaFoldDB" id="A0A2K9N9A0"/>
<reference evidence="2 3" key="1">
    <citation type="submission" date="2017-12" db="EMBL/GenBank/DDBJ databases">
        <title>Genomes of bacteria within cyanobacterial aggregates.</title>
        <authorList>
            <person name="Cai H."/>
        </authorList>
    </citation>
    <scope>NUCLEOTIDE SEQUENCE [LARGE SCALE GENOMIC DNA]</scope>
    <source>
        <strain evidence="2 3">TH16</strain>
    </source>
</reference>
<feature type="region of interest" description="Disordered" evidence="1">
    <location>
        <begin position="141"/>
        <end position="228"/>
    </location>
</feature>
<dbReference type="Proteomes" id="UP000234752">
    <property type="component" value="Chromosome eg_1"/>
</dbReference>
<organism evidence="2 3">
    <name type="scientific">Niveispirillum cyanobacteriorum</name>
    <dbReference type="NCBI Taxonomy" id="1612173"/>
    <lineage>
        <taxon>Bacteria</taxon>
        <taxon>Pseudomonadati</taxon>
        <taxon>Pseudomonadota</taxon>
        <taxon>Alphaproteobacteria</taxon>
        <taxon>Rhodospirillales</taxon>
        <taxon>Azospirillaceae</taxon>
        <taxon>Niveispirillum</taxon>
    </lineage>
</organism>
<protein>
    <recommendedName>
        <fullName evidence="4">TolA protein</fullName>
    </recommendedName>
</protein>
<accession>A0A2K9N9A0</accession>
<feature type="region of interest" description="Disordered" evidence="1">
    <location>
        <begin position="243"/>
        <end position="296"/>
    </location>
</feature>
<dbReference type="EMBL" id="CP025611">
    <property type="protein sequence ID" value="AUN29698.1"/>
    <property type="molecule type" value="Genomic_DNA"/>
</dbReference>
<dbReference type="KEGG" id="ncb:C0V82_05290"/>
<feature type="region of interest" description="Disordered" evidence="1">
    <location>
        <begin position="36"/>
        <end position="96"/>
    </location>
</feature>
<evidence type="ECO:0000313" key="3">
    <source>
        <dbReference type="Proteomes" id="UP000234752"/>
    </source>
</evidence>
<feature type="compositionally biased region" description="Low complexity" evidence="1">
    <location>
        <begin position="39"/>
        <end position="51"/>
    </location>
</feature>
<feature type="compositionally biased region" description="Basic and acidic residues" evidence="1">
    <location>
        <begin position="83"/>
        <end position="96"/>
    </location>
</feature>
<evidence type="ECO:0000313" key="2">
    <source>
        <dbReference type="EMBL" id="AUN29698.1"/>
    </source>
</evidence>
<keyword evidence="3" id="KW-1185">Reference proteome</keyword>
<feature type="compositionally biased region" description="Low complexity" evidence="1">
    <location>
        <begin position="141"/>
        <end position="188"/>
    </location>
</feature>
<evidence type="ECO:0008006" key="4">
    <source>
        <dbReference type="Google" id="ProtNLM"/>
    </source>
</evidence>
<feature type="compositionally biased region" description="Basic and acidic residues" evidence="1">
    <location>
        <begin position="57"/>
        <end position="72"/>
    </location>
</feature>